<reference evidence="1 2" key="1">
    <citation type="submission" date="2022-07" db="EMBL/GenBank/DDBJ databases">
        <title>Photobacterium pectinilyticum sp. nov., a marine bacterium isolated from surface seawater of Qingdao offshore.</title>
        <authorList>
            <person name="Wang X."/>
        </authorList>
    </citation>
    <scope>NUCLEOTIDE SEQUENCE [LARGE SCALE GENOMIC DNA]</scope>
    <source>
        <strain evidence="1 2">ZSDE20</strain>
    </source>
</reference>
<evidence type="ECO:0000313" key="1">
    <source>
        <dbReference type="EMBL" id="MCQ1059671.1"/>
    </source>
</evidence>
<dbReference type="RefSeq" id="WP_255043760.1">
    <property type="nucleotide sequence ID" value="NZ_JANEYT010000042.1"/>
</dbReference>
<sequence>MKWLAEVSEMIRFILVLLVAIVSTGCGTSDSALIEGGHNMSYIQGFHDGRHSGMQETGNNFENYIKDEKRYESDVDYKQGWLAGESEGKKLQAEATAVGKGIAGSYPLKTETTNPDDVAKEVLKGIDTSDLKSLK</sequence>
<proteinExistence type="predicted"/>
<keyword evidence="2" id="KW-1185">Reference proteome</keyword>
<accession>A0ABT1N4L7</accession>
<evidence type="ECO:0008006" key="3">
    <source>
        <dbReference type="Google" id="ProtNLM"/>
    </source>
</evidence>
<dbReference type="EMBL" id="JANEYT010000042">
    <property type="protein sequence ID" value="MCQ1059671.1"/>
    <property type="molecule type" value="Genomic_DNA"/>
</dbReference>
<dbReference type="Proteomes" id="UP001524460">
    <property type="component" value="Unassembled WGS sequence"/>
</dbReference>
<protein>
    <recommendedName>
        <fullName evidence="3">Lipoprotein</fullName>
    </recommendedName>
</protein>
<organism evidence="1 2">
    <name type="scientific">Photobacterium pectinilyticum</name>
    <dbReference type="NCBI Taxonomy" id="2906793"/>
    <lineage>
        <taxon>Bacteria</taxon>
        <taxon>Pseudomonadati</taxon>
        <taxon>Pseudomonadota</taxon>
        <taxon>Gammaproteobacteria</taxon>
        <taxon>Vibrionales</taxon>
        <taxon>Vibrionaceae</taxon>
        <taxon>Photobacterium</taxon>
    </lineage>
</organism>
<name>A0ABT1N4L7_9GAMM</name>
<evidence type="ECO:0000313" key="2">
    <source>
        <dbReference type="Proteomes" id="UP001524460"/>
    </source>
</evidence>
<dbReference type="PROSITE" id="PS51257">
    <property type="entry name" value="PROKAR_LIPOPROTEIN"/>
    <property type="match status" value="1"/>
</dbReference>
<comment type="caution">
    <text evidence="1">The sequence shown here is derived from an EMBL/GenBank/DDBJ whole genome shotgun (WGS) entry which is preliminary data.</text>
</comment>
<gene>
    <name evidence="1" type="ORF">NHN17_16610</name>
</gene>